<comment type="caution">
    <text evidence="3">The sequence shown here is derived from an EMBL/GenBank/DDBJ whole genome shotgun (WGS) entry which is preliminary data.</text>
</comment>
<evidence type="ECO:0000313" key="3">
    <source>
        <dbReference type="EMBL" id="OZI54206.1"/>
    </source>
</evidence>
<feature type="signal peptide" evidence="1">
    <location>
        <begin position="1"/>
        <end position="28"/>
    </location>
</feature>
<protein>
    <recommendedName>
        <fullName evidence="2">DUF4189 domain-containing protein</fullName>
    </recommendedName>
</protein>
<evidence type="ECO:0000313" key="4">
    <source>
        <dbReference type="Proteomes" id="UP000216913"/>
    </source>
</evidence>
<dbReference type="EMBL" id="NEVP01000003">
    <property type="protein sequence ID" value="OZI54206.1"/>
    <property type="molecule type" value="Genomic_DNA"/>
</dbReference>
<feature type="domain" description="DUF4189" evidence="2">
    <location>
        <begin position="166"/>
        <end position="257"/>
    </location>
</feature>
<proteinExistence type="predicted"/>
<feature type="chain" id="PRO_5012831044" description="DUF4189 domain-containing protein" evidence="1">
    <location>
        <begin position="29"/>
        <end position="278"/>
    </location>
</feature>
<dbReference type="AlphaFoldDB" id="A0A261TWZ9"/>
<feature type="domain" description="DUF4189" evidence="2">
    <location>
        <begin position="35"/>
        <end position="127"/>
    </location>
</feature>
<evidence type="ECO:0000256" key="1">
    <source>
        <dbReference type="SAM" id="SignalP"/>
    </source>
</evidence>
<dbReference type="Proteomes" id="UP000216913">
    <property type="component" value="Unassembled WGS sequence"/>
</dbReference>
<keyword evidence="4" id="KW-1185">Reference proteome</keyword>
<dbReference type="InterPro" id="IPR025240">
    <property type="entry name" value="DUF4189"/>
</dbReference>
<dbReference type="Pfam" id="PF13827">
    <property type="entry name" value="DUF4189"/>
    <property type="match status" value="2"/>
</dbReference>
<dbReference type="OrthoDB" id="8653034at2"/>
<gene>
    <name evidence="3" type="ORF">CAL25_05345</name>
</gene>
<reference evidence="3 4" key="1">
    <citation type="submission" date="2017-05" db="EMBL/GenBank/DDBJ databases">
        <title>Complete and WGS of Bordetella genogroups.</title>
        <authorList>
            <person name="Spilker T."/>
            <person name="LiPuma J."/>
        </authorList>
    </citation>
    <scope>NUCLEOTIDE SEQUENCE [LARGE SCALE GENOMIC DNA]</scope>
    <source>
        <strain evidence="3 4">AU10456</strain>
    </source>
</reference>
<evidence type="ECO:0000259" key="2">
    <source>
        <dbReference type="Pfam" id="PF13827"/>
    </source>
</evidence>
<accession>A0A261TWZ9</accession>
<organism evidence="3 4">
    <name type="scientific">Bordetella genomosp. 5</name>
    <dbReference type="NCBI Taxonomy" id="1395608"/>
    <lineage>
        <taxon>Bacteria</taxon>
        <taxon>Pseudomonadati</taxon>
        <taxon>Pseudomonadota</taxon>
        <taxon>Betaproteobacteria</taxon>
        <taxon>Burkholderiales</taxon>
        <taxon>Alcaligenaceae</taxon>
        <taxon>Bordetella</taxon>
    </lineage>
</organism>
<keyword evidence="1" id="KW-0732">Signal</keyword>
<name>A0A261TWZ9_9BORD</name>
<sequence length="278" mass="29614">MMPARLLLTLRTVMTALVLFVGLGTAQAQGVGKTYGGTATDEKNSKVYWVMPVTSGKQAEVNAVAQCRAQGGKGCLKLGWFADSCMVYARNSIDTIYSGNSVSPEIAAKMAIRRCTAGSPDGGCKLTTLPVCVGAGYAAEHREAALKAKPAELEAVSAKYDKRGYWGSIAESETGDLLYADQYPTEKEAVEKLLGWEDCKGCKKLLTYENSCVGLAWQKGVKGRGNSFTALNPDPDTARNQSRAACTAKTGNPGCVAMVRCSGRQYKNGYKGEDEKAS</sequence>